<dbReference type="Pfam" id="PF01979">
    <property type="entry name" value="Amidohydro_1"/>
    <property type="match status" value="1"/>
</dbReference>
<sequence>NMGSMRILIKGGKVVNDDFTQEADVYIENGIIQQVGKELMIPGGAKVIDASGKLVLPGGIDTSVHLQESFMNAAIQDDFYSGTKVHTRARTQTHVKHCSLLDAYEKSRALADAKACCDYALHVGVTWWGPKVHNEMETLVREHGVNSFQMYMAYKDMMMLKDSELYQVLQTCKDIGAIARVHAENGELVAESQKEALDLGISGPEGIEISRPEELESEATHRAVTIANRARCPIYLVNVSSASAGDMIAAAKMQGKVVHAETTVAHAVLNGSQYYHQDWAHAAAHVIAPPLRIDPDTPAYLMGLLGKYVLITGISRIQIALGKDDFTKIPHGVAGVQDRMSVIWERGVVTGKMDENRFVAVTSSNAAKIYNLYPRKGRIIPGADADVVVWDPDATRTISVSTQVQGGDFNLYEGMRCHGVPLVTISRGRLVCENGVFMCAEGSGKFYPQRTFPDFLYKKMVQREKVCLNIGVVFLSKGFTGNSLVSGKDTNAPLRCTVSS</sequence>
<dbReference type="SUPFAM" id="SSF51556">
    <property type="entry name" value="Metallo-dependent hydrolases"/>
    <property type="match status" value="1"/>
</dbReference>
<dbReference type="PANTHER" id="PTHR11647">
    <property type="entry name" value="HYDRANTOINASE/DIHYDROPYRIMIDINASE FAMILY MEMBER"/>
    <property type="match status" value="1"/>
</dbReference>
<dbReference type="GO" id="GO:0005829">
    <property type="term" value="C:cytosol"/>
    <property type="evidence" value="ECO:0007669"/>
    <property type="project" value="TreeGrafter"/>
</dbReference>
<dbReference type="InterPro" id="IPR006680">
    <property type="entry name" value="Amidohydro-rel"/>
</dbReference>
<name>A0A674PNH6_TAKRU</name>
<evidence type="ECO:0000259" key="2">
    <source>
        <dbReference type="Pfam" id="PF01979"/>
    </source>
</evidence>
<reference evidence="3 4" key="1">
    <citation type="journal article" date="2011" name="Genome Biol. Evol.">
        <title>Integration of the genetic map and genome assembly of fugu facilitates insights into distinct features of genome evolution in teleosts and mammals.</title>
        <authorList>
            <person name="Kai W."/>
            <person name="Kikuchi K."/>
            <person name="Tohari S."/>
            <person name="Chew A.K."/>
            <person name="Tay A."/>
            <person name="Fujiwara A."/>
            <person name="Hosoya S."/>
            <person name="Suetake H."/>
            <person name="Naruse K."/>
            <person name="Brenner S."/>
            <person name="Suzuki Y."/>
            <person name="Venkatesh B."/>
        </authorList>
    </citation>
    <scope>NUCLEOTIDE SEQUENCE [LARGE SCALE GENOMIC DNA]</scope>
</reference>
<protein>
    <submittedName>
        <fullName evidence="3">Dihydropyrimidinase like 5b</fullName>
    </submittedName>
</protein>
<dbReference type="InterPro" id="IPR011059">
    <property type="entry name" value="Metal-dep_hydrolase_composite"/>
</dbReference>
<dbReference type="Gene3D" id="3.20.20.140">
    <property type="entry name" value="Metal-dependent hydrolases"/>
    <property type="match status" value="1"/>
</dbReference>
<dbReference type="SUPFAM" id="SSF51338">
    <property type="entry name" value="Composite domain of metallo-dependent hydrolases"/>
    <property type="match status" value="2"/>
</dbReference>
<dbReference type="InterPro" id="IPR050378">
    <property type="entry name" value="Metallo-dep_Hydrolases_sf"/>
</dbReference>
<reference evidence="3" key="3">
    <citation type="submission" date="2025-09" db="UniProtKB">
        <authorList>
            <consortium name="Ensembl"/>
        </authorList>
    </citation>
    <scope>IDENTIFICATION</scope>
</reference>
<dbReference type="InterPro" id="IPR032466">
    <property type="entry name" value="Metal_Hydrolase"/>
</dbReference>
<accession>A0A674PNH6</accession>
<dbReference type="FunFam" id="3.20.20.140:FF:000076">
    <property type="entry name" value="Dihydropyrimidinase like 2"/>
    <property type="match status" value="1"/>
</dbReference>
<dbReference type="AlphaFoldDB" id="A0A674PNH6"/>
<comment type="similarity">
    <text evidence="1">Belongs to the metallo-dependent hydrolases superfamily. Hydantoinase/dihydropyrimidinase family.</text>
</comment>
<proteinExistence type="inferred from homology"/>
<evidence type="ECO:0000313" key="4">
    <source>
        <dbReference type="Proteomes" id="UP000005226"/>
    </source>
</evidence>
<organism evidence="3 4">
    <name type="scientific">Takifugu rubripes</name>
    <name type="common">Japanese pufferfish</name>
    <name type="synonym">Fugu rubripes</name>
    <dbReference type="NCBI Taxonomy" id="31033"/>
    <lineage>
        <taxon>Eukaryota</taxon>
        <taxon>Metazoa</taxon>
        <taxon>Chordata</taxon>
        <taxon>Craniata</taxon>
        <taxon>Vertebrata</taxon>
        <taxon>Euteleostomi</taxon>
        <taxon>Actinopterygii</taxon>
        <taxon>Neopterygii</taxon>
        <taxon>Teleostei</taxon>
        <taxon>Neoteleostei</taxon>
        <taxon>Acanthomorphata</taxon>
        <taxon>Eupercaria</taxon>
        <taxon>Tetraodontiformes</taxon>
        <taxon>Tetradontoidea</taxon>
        <taxon>Tetraodontidae</taxon>
        <taxon>Takifugu</taxon>
    </lineage>
</organism>
<dbReference type="Ensembl" id="ENSTRUT00000074557.1">
    <property type="protein sequence ID" value="ENSTRUP00000087186.1"/>
    <property type="gene ID" value="ENSTRUG00000004660.3"/>
</dbReference>
<evidence type="ECO:0000256" key="1">
    <source>
        <dbReference type="ARBA" id="ARBA00008829"/>
    </source>
</evidence>
<dbReference type="CDD" id="cd01314">
    <property type="entry name" value="D-HYD"/>
    <property type="match status" value="1"/>
</dbReference>
<dbReference type="PANTHER" id="PTHR11647:SF58">
    <property type="entry name" value="DIHYDROPYRIMIDINASE-RELATED PROTEIN 5"/>
    <property type="match status" value="1"/>
</dbReference>
<dbReference type="NCBIfam" id="TIGR02033">
    <property type="entry name" value="D-hydantoinase"/>
    <property type="match status" value="1"/>
</dbReference>
<gene>
    <name evidence="3" type="primary">LOC101063232</name>
</gene>
<dbReference type="GO" id="GO:0016812">
    <property type="term" value="F:hydrolase activity, acting on carbon-nitrogen (but not peptide) bonds, in cyclic amides"/>
    <property type="evidence" value="ECO:0007669"/>
    <property type="project" value="TreeGrafter"/>
</dbReference>
<dbReference type="InterPro" id="IPR011778">
    <property type="entry name" value="Hydantoinase/dihydroPyrase"/>
</dbReference>
<dbReference type="Proteomes" id="UP000005226">
    <property type="component" value="Chromosome 16"/>
</dbReference>
<evidence type="ECO:0000313" key="3">
    <source>
        <dbReference type="Ensembl" id="ENSTRUP00000087186.1"/>
    </source>
</evidence>
<reference evidence="3" key="2">
    <citation type="submission" date="2025-08" db="UniProtKB">
        <authorList>
            <consortium name="Ensembl"/>
        </authorList>
    </citation>
    <scope>IDENTIFICATION</scope>
</reference>
<feature type="domain" description="Amidohydrolase-related" evidence="2">
    <location>
        <begin position="54"/>
        <end position="430"/>
    </location>
</feature>
<dbReference type="Gene3D" id="2.30.40.10">
    <property type="entry name" value="Urease, subunit C, domain 1"/>
    <property type="match status" value="1"/>
</dbReference>
<keyword evidence="4" id="KW-1185">Reference proteome</keyword>
<dbReference type="GeneTree" id="ENSGT01030000234527"/>